<dbReference type="EMBL" id="LSSK01001032">
    <property type="protein sequence ID" value="OMH80924.1"/>
    <property type="molecule type" value="Genomic_DNA"/>
</dbReference>
<dbReference type="Gene3D" id="3.30.70.100">
    <property type="match status" value="1"/>
</dbReference>
<keyword evidence="10" id="KW-1185">Reference proteome</keyword>
<evidence type="ECO:0000256" key="5">
    <source>
        <dbReference type="ARBA" id="ARBA00023065"/>
    </source>
</evidence>
<dbReference type="GO" id="GO:0016531">
    <property type="term" value="F:copper chaperone activity"/>
    <property type="evidence" value="ECO:0007669"/>
    <property type="project" value="TreeGrafter"/>
</dbReference>
<keyword evidence="5" id="KW-0406">Ion transport</keyword>
<dbReference type="Proteomes" id="UP000188320">
    <property type="component" value="Unassembled WGS sequence"/>
</dbReference>
<evidence type="ECO:0000256" key="2">
    <source>
        <dbReference type="ARBA" id="ARBA00022723"/>
    </source>
</evidence>
<keyword evidence="1" id="KW-0813">Transport</keyword>
<keyword evidence="3" id="KW-0187">Copper transport</keyword>
<name>A0A1R1PIW5_ZANCU</name>
<evidence type="ECO:0000313" key="10">
    <source>
        <dbReference type="Proteomes" id="UP000188320"/>
    </source>
</evidence>
<proteinExistence type="inferred from homology"/>
<keyword evidence="6" id="KW-0143">Chaperone</keyword>
<protein>
    <submittedName>
        <fullName evidence="9">Metal homeostasis factor ATX1</fullName>
    </submittedName>
</protein>
<dbReference type="GO" id="GO:0006825">
    <property type="term" value="P:copper ion transport"/>
    <property type="evidence" value="ECO:0007669"/>
    <property type="project" value="UniProtKB-KW"/>
</dbReference>
<keyword evidence="4" id="KW-0186">Copper</keyword>
<evidence type="ECO:0000313" key="9">
    <source>
        <dbReference type="EMBL" id="OMH80924.1"/>
    </source>
</evidence>
<evidence type="ECO:0000256" key="7">
    <source>
        <dbReference type="ARBA" id="ARBA00038171"/>
    </source>
</evidence>
<dbReference type="AlphaFoldDB" id="A0A1R1PIW5"/>
<dbReference type="GO" id="GO:0046872">
    <property type="term" value="F:metal ion binding"/>
    <property type="evidence" value="ECO:0007669"/>
    <property type="project" value="UniProtKB-KW"/>
</dbReference>
<evidence type="ECO:0000256" key="3">
    <source>
        <dbReference type="ARBA" id="ARBA00022796"/>
    </source>
</evidence>
<dbReference type="FunFam" id="3.30.70.100:FF:000008">
    <property type="entry name" value="Copper transport protein ATOX1"/>
    <property type="match status" value="1"/>
</dbReference>
<dbReference type="Pfam" id="PF00403">
    <property type="entry name" value="HMA"/>
    <property type="match status" value="1"/>
</dbReference>
<dbReference type="InterPro" id="IPR036163">
    <property type="entry name" value="HMA_dom_sf"/>
</dbReference>
<sequence length="67" mass="7607">MENEYKYKVKMTCSGCSGAVNRVLSRLPQVHNIDIDMENQIVTVKTTLSKEEIFQVISKTGKETTQL</sequence>
<dbReference type="GO" id="GO:0005829">
    <property type="term" value="C:cytosol"/>
    <property type="evidence" value="ECO:0007669"/>
    <property type="project" value="TreeGrafter"/>
</dbReference>
<dbReference type="OrthoDB" id="689350at2759"/>
<comment type="similarity">
    <text evidence="7">Belongs to the ATX1 family.</text>
</comment>
<evidence type="ECO:0000256" key="6">
    <source>
        <dbReference type="ARBA" id="ARBA00023186"/>
    </source>
</evidence>
<evidence type="ECO:0000256" key="1">
    <source>
        <dbReference type="ARBA" id="ARBA00022448"/>
    </source>
</evidence>
<reference evidence="10" key="1">
    <citation type="submission" date="2017-01" db="EMBL/GenBank/DDBJ databases">
        <authorList>
            <person name="Wang Y."/>
            <person name="White M."/>
            <person name="Kvist S."/>
            <person name="Moncalvo J.-M."/>
        </authorList>
    </citation>
    <scope>NUCLEOTIDE SEQUENCE [LARGE SCALE GENOMIC DNA]</scope>
    <source>
        <strain evidence="10">COL-18-3</strain>
    </source>
</reference>
<evidence type="ECO:0000259" key="8">
    <source>
        <dbReference type="PROSITE" id="PS50846"/>
    </source>
</evidence>
<feature type="domain" description="HMA" evidence="8">
    <location>
        <begin position="2"/>
        <end position="65"/>
    </location>
</feature>
<keyword evidence="2" id="KW-0479">Metal-binding</keyword>
<dbReference type="SUPFAM" id="SSF55008">
    <property type="entry name" value="HMA, heavy metal-associated domain"/>
    <property type="match status" value="1"/>
</dbReference>
<comment type="caution">
    <text evidence="9">The sequence shown here is derived from an EMBL/GenBank/DDBJ whole genome shotgun (WGS) entry which is preliminary data.</text>
</comment>
<dbReference type="PANTHER" id="PTHR46365">
    <property type="entry name" value="COPPER TRANSPORT PROTEIN ATOX1"/>
    <property type="match status" value="1"/>
</dbReference>
<dbReference type="InterPro" id="IPR006121">
    <property type="entry name" value="HMA_dom"/>
</dbReference>
<dbReference type="CDD" id="cd00371">
    <property type="entry name" value="HMA"/>
    <property type="match status" value="1"/>
</dbReference>
<gene>
    <name evidence="9" type="ORF">AX774_g5629</name>
</gene>
<accession>A0A1R1PIW5</accession>
<dbReference type="InterPro" id="IPR051881">
    <property type="entry name" value="Copper_transport_ATOX1-like"/>
</dbReference>
<dbReference type="PANTHER" id="PTHR46365:SF1">
    <property type="entry name" value="COPPER TRANSPORT PROTEIN ATOX1"/>
    <property type="match status" value="1"/>
</dbReference>
<dbReference type="PROSITE" id="PS50846">
    <property type="entry name" value="HMA_2"/>
    <property type="match status" value="1"/>
</dbReference>
<evidence type="ECO:0000256" key="4">
    <source>
        <dbReference type="ARBA" id="ARBA00023008"/>
    </source>
</evidence>
<organism evidence="9 10">
    <name type="scientific">Zancudomyces culisetae</name>
    <name type="common">Gut fungus</name>
    <name type="synonym">Smittium culisetae</name>
    <dbReference type="NCBI Taxonomy" id="1213189"/>
    <lineage>
        <taxon>Eukaryota</taxon>
        <taxon>Fungi</taxon>
        <taxon>Fungi incertae sedis</taxon>
        <taxon>Zoopagomycota</taxon>
        <taxon>Kickxellomycotina</taxon>
        <taxon>Harpellomycetes</taxon>
        <taxon>Harpellales</taxon>
        <taxon>Legeriomycetaceae</taxon>
        <taxon>Zancudomyces</taxon>
    </lineage>
</organism>